<dbReference type="PANTHER" id="PTHR45947">
    <property type="entry name" value="SULFOQUINOVOSYL TRANSFERASE SQD2"/>
    <property type="match status" value="1"/>
</dbReference>
<accession>X0TXV4</accession>
<dbReference type="InterPro" id="IPR001296">
    <property type="entry name" value="Glyco_trans_1"/>
</dbReference>
<feature type="non-terminal residue" evidence="3">
    <location>
        <position position="1"/>
    </location>
</feature>
<dbReference type="Pfam" id="PF00534">
    <property type="entry name" value="Glycos_transf_1"/>
    <property type="match status" value="1"/>
</dbReference>
<dbReference type="InterPro" id="IPR050194">
    <property type="entry name" value="Glycosyltransferase_grp1"/>
</dbReference>
<dbReference type="CDD" id="cd03801">
    <property type="entry name" value="GT4_PimA-like"/>
    <property type="match status" value="1"/>
</dbReference>
<reference evidence="3" key="1">
    <citation type="journal article" date="2014" name="Front. Microbiol.">
        <title>High frequency of phylogenetically diverse reductive dehalogenase-homologous genes in deep subseafloor sedimentary metagenomes.</title>
        <authorList>
            <person name="Kawai M."/>
            <person name="Futagami T."/>
            <person name="Toyoda A."/>
            <person name="Takaki Y."/>
            <person name="Nishi S."/>
            <person name="Hori S."/>
            <person name="Arai W."/>
            <person name="Tsubouchi T."/>
            <person name="Morono Y."/>
            <person name="Uchiyama I."/>
            <person name="Ito T."/>
            <person name="Fujiyama A."/>
            <person name="Inagaki F."/>
            <person name="Takami H."/>
        </authorList>
    </citation>
    <scope>NUCLEOTIDE SEQUENCE</scope>
    <source>
        <strain evidence="3">Expedition CK06-06</strain>
    </source>
</reference>
<evidence type="ECO:0000313" key="3">
    <source>
        <dbReference type="EMBL" id="GAF98129.1"/>
    </source>
</evidence>
<dbReference type="GO" id="GO:0016757">
    <property type="term" value="F:glycosyltransferase activity"/>
    <property type="evidence" value="ECO:0007669"/>
    <property type="project" value="InterPro"/>
</dbReference>
<sequence length="281" mass="32604">VITSGDKTTKNFEIRDDVKIHRFSYFFPKRLQRLTYTGGMRESFKHSFFAKIQVPFFILFFFLKAIKFCKNSDVINAHWTLSGFAAIPFKKMFKKPLVLTEHGGSIRGLPKWLNKFVFKRMDIVTSAHQDMIDEIKSMGINNVVDIKNFLDEEKFLKKHNIKSIKKELNIKNEKVVTFIGRFEELKDPLTFVEAVPYTIKKFNNIKFLMIGDGHLKADIEKKINDFGLNRHLFLLRPTREVEKFLAISDIFIACSAEENCFSTTILEAMLSKVPCIITKAG</sequence>
<dbReference type="Gene3D" id="3.40.50.2000">
    <property type="entry name" value="Glycogen Phosphorylase B"/>
    <property type="match status" value="2"/>
</dbReference>
<dbReference type="AlphaFoldDB" id="X0TXV4"/>
<feature type="non-terminal residue" evidence="3">
    <location>
        <position position="281"/>
    </location>
</feature>
<dbReference type="InterPro" id="IPR028098">
    <property type="entry name" value="Glyco_trans_4-like_N"/>
</dbReference>
<dbReference type="Pfam" id="PF13439">
    <property type="entry name" value="Glyco_transf_4"/>
    <property type="match status" value="1"/>
</dbReference>
<organism evidence="3">
    <name type="scientific">marine sediment metagenome</name>
    <dbReference type="NCBI Taxonomy" id="412755"/>
    <lineage>
        <taxon>unclassified sequences</taxon>
        <taxon>metagenomes</taxon>
        <taxon>ecological metagenomes</taxon>
    </lineage>
</organism>
<feature type="domain" description="Glycosyltransferase subfamily 4-like N-terminal" evidence="2">
    <location>
        <begin position="45"/>
        <end position="153"/>
    </location>
</feature>
<gene>
    <name evidence="3" type="ORF">S01H1_26620</name>
</gene>
<evidence type="ECO:0000259" key="2">
    <source>
        <dbReference type="Pfam" id="PF13439"/>
    </source>
</evidence>
<dbReference type="EMBL" id="BARS01016144">
    <property type="protein sequence ID" value="GAF98129.1"/>
    <property type="molecule type" value="Genomic_DNA"/>
</dbReference>
<evidence type="ECO:0000259" key="1">
    <source>
        <dbReference type="Pfam" id="PF00534"/>
    </source>
</evidence>
<feature type="domain" description="Glycosyl transferase family 1" evidence="1">
    <location>
        <begin position="163"/>
        <end position="281"/>
    </location>
</feature>
<name>X0TXV4_9ZZZZ</name>
<protein>
    <submittedName>
        <fullName evidence="3">Uncharacterized protein</fullName>
    </submittedName>
</protein>
<dbReference type="SUPFAM" id="SSF53756">
    <property type="entry name" value="UDP-Glycosyltransferase/glycogen phosphorylase"/>
    <property type="match status" value="1"/>
</dbReference>
<dbReference type="PANTHER" id="PTHR45947:SF3">
    <property type="entry name" value="SULFOQUINOVOSYL TRANSFERASE SQD2"/>
    <property type="match status" value="1"/>
</dbReference>
<proteinExistence type="predicted"/>
<comment type="caution">
    <text evidence="3">The sequence shown here is derived from an EMBL/GenBank/DDBJ whole genome shotgun (WGS) entry which is preliminary data.</text>
</comment>